<dbReference type="PANTHER" id="PTHR37469">
    <property type="entry name" value="CELLOBIONIC ACID PHOSPHORYLASE-RELATED"/>
    <property type="match status" value="1"/>
</dbReference>
<keyword evidence="9" id="KW-1185">Reference proteome</keyword>
<dbReference type="EMBL" id="JAERKB010000014">
    <property type="protein sequence ID" value="MBS0970879.1"/>
    <property type="molecule type" value="Genomic_DNA"/>
</dbReference>
<feature type="transmembrane region" description="Helical" evidence="4">
    <location>
        <begin position="821"/>
        <end position="837"/>
    </location>
</feature>
<feature type="domain" description="Glycosyl hydrolase 94 supersandwich" evidence="5">
    <location>
        <begin position="2075"/>
        <end position="2345"/>
    </location>
</feature>
<keyword evidence="4" id="KW-0812">Transmembrane</keyword>
<name>A0ABS5JM67_9GAMM</name>
<feature type="transmembrane region" description="Helical" evidence="4">
    <location>
        <begin position="974"/>
        <end position="992"/>
    </location>
</feature>
<evidence type="ECO:0000313" key="8">
    <source>
        <dbReference type="EMBL" id="MBS0970879.1"/>
    </source>
</evidence>
<feature type="transmembrane region" description="Helical" evidence="4">
    <location>
        <begin position="949"/>
        <end position="968"/>
    </location>
</feature>
<dbReference type="InterPro" id="IPR033432">
    <property type="entry name" value="GH94_catalytic"/>
</dbReference>
<dbReference type="InterPro" id="IPR019282">
    <property type="entry name" value="Glycoamylase-like_cons_dom"/>
</dbReference>
<feature type="domain" description="Glycosyl hydrolase 94 catalytic" evidence="7">
    <location>
        <begin position="2358"/>
        <end position="2782"/>
    </location>
</feature>
<keyword evidence="4" id="KW-0472">Membrane</keyword>
<reference evidence="9" key="1">
    <citation type="submission" date="2023-07" db="EMBL/GenBank/DDBJ databases">
        <title>Genome-inferred correspondence between phylogeny and metabolic traits in the wild Drosophila gut microbiome.</title>
        <authorList>
            <person name="Bueno E."/>
            <person name="Blow F."/>
            <person name="Douglas A.E."/>
        </authorList>
    </citation>
    <scope>NUCLEOTIDE SEQUENCE [LARGE SCALE GENOMIC DNA]</scope>
    <source>
        <strain evidence="9">JGM97</strain>
    </source>
</reference>
<dbReference type="RefSeq" id="WP_212589565.1">
    <property type="nucleotide sequence ID" value="NZ_JAERKB010000014.1"/>
</dbReference>
<dbReference type="InterPro" id="IPR037824">
    <property type="entry name" value="GH94N_2_NdvB"/>
</dbReference>
<accession>A0ABS5JM67</accession>
<protein>
    <submittedName>
        <fullName evidence="8">Glycosyl transferase</fullName>
    </submittedName>
</protein>
<dbReference type="Pfam" id="PF06165">
    <property type="entry name" value="GH94_b-supersand"/>
    <property type="match status" value="2"/>
</dbReference>
<feature type="domain" description="Glycoamylase-like" evidence="6">
    <location>
        <begin position="1302"/>
        <end position="1510"/>
    </location>
</feature>
<evidence type="ECO:0000259" key="6">
    <source>
        <dbReference type="Pfam" id="PF10091"/>
    </source>
</evidence>
<feature type="coiled-coil region" evidence="3">
    <location>
        <begin position="187"/>
        <end position="214"/>
    </location>
</feature>
<dbReference type="InterPro" id="IPR010383">
    <property type="entry name" value="Glyco_hydrolase_94_b-supersand"/>
</dbReference>
<comment type="caution">
    <text evidence="8">The sequence shown here is derived from an EMBL/GenBank/DDBJ whole genome shotgun (WGS) entry which is preliminary data.</text>
</comment>
<dbReference type="InterPro" id="IPR052047">
    <property type="entry name" value="GH94_Enzymes"/>
</dbReference>
<feature type="transmembrane region" description="Helical" evidence="4">
    <location>
        <begin position="406"/>
        <end position="432"/>
    </location>
</feature>
<keyword evidence="2 8" id="KW-0808">Transferase</keyword>
<dbReference type="GO" id="GO:0016740">
    <property type="term" value="F:transferase activity"/>
    <property type="evidence" value="ECO:0007669"/>
    <property type="project" value="UniProtKB-KW"/>
</dbReference>
<gene>
    <name evidence="8" type="ORF">JK232_18495</name>
</gene>
<evidence type="ECO:0000259" key="5">
    <source>
        <dbReference type="Pfam" id="PF06165"/>
    </source>
</evidence>
<evidence type="ECO:0000259" key="7">
    <source>
        <dbReference type="Pfam" id="PF17167"/>
    </source>
</evidence>
<dbReference type="PANTHER" id="PTHR37469:SF2">
    <property type="entry name" value="CELLOBIONIC ACID PHOSPHORYLASE"/>
    <property type="match status" value="1"/>
</dbReference>
<feature type="domain" description="Glycosyl hydrolase 94 supersandwich" evidence="5">
    <location>
        <begin position="1555"/>
        <end position="1850"/>
    </location>
</feature>
<evidence type="ECO:0000256" key="3">
    <source>
        <dbReference type="SAM" id="Coils"/>
    </source>
</evidence>
<organism evidence="8 9">
    <name type="scientific">Nissabacter archeti</name>
    <dbReference type="NCBI Taxonomy" id="1917880"/>
    <lineage>
        <taxon>Bacteria</taxon>
        <taxon>Pseudomonadati</taxon>
        <taxon>Pseudomonadota</taxon>
        <taxon>Gammaproteobacteria</taxon>
        <taxon>Enterobacterales</taxon>
        <taxon>Yersiniaceae</taxon>
        <taxon>Nissabacter</taxon>
    </lineage>
</organism>
<evidence type="ECO:0000256" key="2">
    <source>
        <dbReference type="ARBA" id="ARBA00022679"/>
    </source>
</evidence>
<proteinExistence type="predicted"/>
<dbReference type="SMART" id="SM01068">
    <property type="entry name" value="CBM_X"/>
    <property type="match status" value="2"/>
</dbReference>
<dbReference type="CDD" id="cd11753">
    <property type="entry name" value="GH94N_ChvB_NdvB_2_like"/>
    <property type="match status" value="1"/>
</dbReference>
<dbReference type="Gene3D" id="1.50.10.10">
    <property type="match status" value="1"/>
</dbReference>
<dbReference type="InterPro" id="IPR012341">
    <property type="entry name" value="6hp_glycosidase-like_sf"/>
</dbReference>
<evidence type="ECO:0000256" key="4">
    <source>
        <dbReference type="SAM" id="Phobius"/>
    </source>
</evidence>
<dbReference type="Gene3D" id="1.50.10.140">
    <property type="match status" value="1"/>
</dbReference>
<dbReference type="Proteomes" id="UP000680634">
    <property type="component" value="Unassembled WGS sequence"/>
</dbReference>
<dbReference type="Pfam" id="PF10091">
    <property type="entry name" value="Glycoamylase"/>
    <property type="match status" value="1"/>
</dbReference>
<sequence>MMLSGLLFAGRESRGPWDDLRPVRGEMFGIERLEQHAASLAAAQPVAARPPSVRSLQARLDQNAAILLSAYRSSAQELAQGRQVVPAAEWLLDNYHLVAAQITDIHRHLPPGYYRQLPKLADGPFTGYPRVFGLAWAYVTHTDSHVDPETLRRFINAYQQVQPLTIGELWAVAITLRIVLIENLRRLAEQITQGRQARNEADRLTAQLMTQEDALMALASASAALGNAPLPEIYAAQLVKNLRGQDPETTPALSWLARRLQQQGTTPDEVVLHAQQRLGASNVSVRNVITSMRMISDLDWAVMFESVSLVDRTLRQAGAFAAMDFPTRNRYRGAIEQLARGAGRPEGEVAAEAVALATAPGDARLPQQNEPGYYLIDHGRHQLETRIGFTPSLTLRLQRGFRRVGLTGYLLAQLAVTLAGAAALWAGLAALMPGGVGAAGWAALLLSLFPLSGLAAVLVNRTINSLFAAKPLPAMSLEQGVPAALRSMVVVPTLLTRAEDINEQIEQLEVHYLTGVSGDLTFALLTDGIDAATETTQQDAELLAGARRAMAALNARYGPGSHGPRFLLLHRRRHYNPAEGVWMGWERKRGKLHELNRLLRGATDTHFMAEEGQAPWVPPDVRYVITLDADTHLPRDVAQKLIGKMAHPLNQPRWDAGNTWLVSGYAILQPRVTMALPMGREGSPYQRIFSGQGGIDPYAAAVSDVYQDLFGEGSYTGKGIYDVDAFEQALHGRIPENTLLSHDLFEGACARAGLASDVELVEAPPARYDVIARRQHRWTRGDWQLLPWLVGNGPAGAETPDGRGGLDAVGRWKMTDNLRRSLVSPALLLALAAGWTLPAAAAWLVTLSLLATLLLTSIVPPWWEALLRSRRPALSAADNLRLMKQEGRLSCQQALLTLCLLPDNAWRMLDAIVRTLYRVTVSRKHLLEWVPAAQLAANPSPTFAGFYRLMMPGTLLALALCLLAGLTAPWNSGLVLLFGALWLAAPAVACWASREPAQARRQALSAPDRHALRLIARQTWRYFETYVTAAEHWLPPDNFQEQPKPVIAHRTSPTNIGLYLLSTLAARDFGWTGLARTVARLEETFGTLVQMPRHNGHFLNWYGTRDLQVLQPAYVSAVDSGNLAGHLLVVAAACEAWCHQNEVQDPYSAVDDHLRLMEQALAAAPLPAGSPAETFHSRLAELRADVALAQPWPALLAALLPLSEPLLQAARQAAPGTPDGEEPALLFACRALHGMLQEHDYDRRHQDGPGWLAPRLLRLAQQARDLAYGMDFRFLVNPERQLLSIGFSVADNQLDGSCYDLLASEARLASLFAIAKGDIATRHWFRLGRNTVRLQHQAALLSWSGSMFEYLMPSLVLRAPEESLLAETNRLVVAQQQAYGRRLGIPWGISESAYNARDLEFTYQYSNFGVPGLGLKRGLAENTVIAPYASGLASMVDPAGAAENYRRMARLGAYGRYGFYEALDFTPSRLPRGERVAVVYNYMAHHQGMTLVALANVLHDGLMRERFHREPAIQSVALLLQERLPQAPALVRPLADEVRASAGSNEEESGAYRHFTGTPPGAPVTHLLSNGNYAVMISATGGGYSRWHDIAVTRWREDSTRDNWGSLILLRDLRSGRIWSACAALQSPEEAQREGGRPARVLTPSRRTQQLDKHHAVLFGEDHAAFTRHEQRLTSRLEMLVSGEDDSEVRRITLTNRGRRLRELDFTSYMELVLTQAATDNAHTAFARMFVQTAFLPEYGALIATRRRRTPDEPVIWAGHFVVVEGDTQHEIGYESDRARFIGNGFSVFEAQAMQPDQALSGTTGTVLDPIFSLRRKVRIGAGKTVRVAFWTVVAGSRDALISLIDKHHDRHAFDRAKTLAWTQAQVQLRHLAVKHSEAADFQRLTAPLLYADPRFGAPPAEIIRGAGPQSDLWPLAISGDLPIVLLRIDDAADIAQVKQLLRAHEYWRLKLLSVDLVIVNDRASSYIQDLQIAIDTAVRSSQSRPRLGAVVQGQVYTLRADLMSSTAHALLASAARVVLHARNGPLERQLAFMPPLATEAYAETGTYHGQPDPLPEEEALEFFNGIGGFANQGREYVCRLEGRKMTPLPWINVVANPAFGFQVSARGSGYTWAENSRDNQLTPWSNDAVCDPSGEAFYLFDRESGALWSPTAQPIDDGGRYESRHGWGYSSFRHRANQIETTLLHYVPLADAVKISRLTVRNLSQRRRVIQVTAYAEWVLGSQRGATAPFVITDRDAHSGAIRARNLWGMQFPGRVAFGCLREPAEASTASRREFLGRNGHTGEPLALISGTPLSGFTGARTDPCCALQHSLDLPPGGSAEVVFLLGQGSNEEDAQRLIAYYRKTDLDAVLREVTAHWLEVTQAVHVQTPDRAMDILLNGWLLYQTRACRIQARCGFYQTSGAYGFRDQLQDGMALTLTRPQETRSHILRAAGRQFPEGDVQHWWLPHSGQGVRTRISDDRVWLAFATATYLGVTQDEAILDERLPFLDGPPLAEGQHDAFLQPGLSAEQASLFEHCARGLDQCITLTGQHGLPLIGTGDWNDGMNRVGEQGKGESVWLGWLFIRAVALFAPYARRYDAPRVARWEAHAQAVLQAIETHAWDGEWYRRATFDDGTWLGSRQSEECRIDAIAQSWAVLSGKADPARMRRAMASLSQQLILPDAGLSLLFTPPFDQTAHDPGYIKGYPPGLRENGGQYTHAAMWNILAYAALGDSQRAVSLFSLLNPIHHSATAQQVATYQTEPYVMAADVYSVAPHQGRGGWTWYTGSAGWMYRAGLEGILGLTRAGDTLVLAPCLPVAWPGVTLMVMLGGRHCRITLHNQRHGQHHATLDGGLLAWPAGEKLLIPLTDGDHQVEVFL</sequence>
<keyword evidence="4" id="KW-1133">Transmembrane helix</keyword>
<evidence type="ECO:0000256" key="1">
    <source>
        <dbReference type="ARBA" id="ARBA00022676"/>
    </source>
</evidence>
<evidence type="ECO:0000313" key="9">
    <source>
        <dbReference type="Proteomes" id="UP000680634"/>
    </source>
</evidence>
<keyword evidence="1" id="KW-0328">Glycosyltransferase</keyword>
<feature type="transmembrane region" description="Helical" evidence="4">
    <location>
        <begin position="438"/>
        <end position="459"/>
    </location>
</feature>
<dbReference type="CDD" id="cd11756">
    <property type="entry name" value="GH94N_ChvB_NdvB_1_like"/>
    <property type="match status" value="1"/>
</dbReference>
<dbReference type="InterPro" id="IPR011013">
    <property type="entry name" value="Gal_mutarotase_sf_dom"/>
</dbReference>
<dbReference type="InterPro" id="IPR037018">
    <property type="entry name" value="GH65_N"/>
</dbReference>
<dbReference type="Gene3D" id="2.60.420.10">
    <property type="entry name" value="Maltose phosphorylase, domain 3"/>
    <property type="match status" value="1"/>
</dbReference>
<dbReference type="SUPFAM" id="SSF74650">
    <property type="entry name" value="Galactose mutarotase-like"/>
    <property type="match status" value="2"/>
</dbReference>
<dbReference type="Pfam" id="PF17167">
    <property type="entry name" value="Glyco_hydro_94"/>
    <property type="match status" value="1"/>
</dbReference>
<dbReference type="SUPFAM" id="SSF48208">
    <property type="entry name" value="Six-hairpin glycosidases"/>
    <property type="match status" value="1"/>
</dbReference>
<keyword evidence="3" id="KW-0175">Coiled coil</keyword>
<dbReference type="Gene3D" id="2.70.98.40">
    <property type="entry name" value="Glycoside hydrolase, family 65, N-terminal domain"/>
    <property type="match status" value="2"/>
</dbReference>
<dbReference type="InterPro" id="IPR037820">
    <property type="entry name" value="GH94N_NdvB"/>
</dbReference>
<dbReference type="InterPro" id="IPR008928">
    <property type="entry name" value="6-hairpin_glycosidase_sf"/>
</dbReference>